<reference evidence="1" key="1">
    <citation type="submission" date="2022-04" db="EMBL/GenBank/DDBJ databases">
        <title>Consumption of N2O by Flavobacterium azooxidireducens sp. nov. isolated from Decomposing Leaf Litter of Phragmites australis (Cav.).</title>
        <authorList>
            <person name="Behrendt U."/>
            <person name="Spanner T."/>
            <person name="Augustin J."/>
            <person name="Horn M.A."/>
            <person name="Kolb S."/>
            <person name="Ulrich A."/>
        </authorList>
    </citation>
    <scope>NUCLEOTIDE SEQUENCE</scope>
    <source>
        <strain evidence="1">IGB 4-14</strain>
    </source>
</reference>
<protein>
    <submittedName>
        <fullName evidence="1">Uncharacterized protein</fullName>
    </submittedName>
</protein>
<organism evidence="1 2">
    <name type="scientific">Flavobacterium azooxidireducens</name>
    <dbReference type="NCBI Taxonomy" id="1871076"/>
    <lineage>
        <taxon>Bacteria</taxon>
        <taxon>Pseudomonadati</taxon>
        <taxon>Bacteroidota</taxon>
        <taxon>Flavobacteriia</taxon>
        <taxon>Flavobacteriales</taxon>
        <taxon>Flavobacteriaceae</taxon>
        <taxon>Flavobacterium</taxon>
    </lineage>
</organism>
<accession>A0ABY4KE51</accession>
<evidence type="ECO:0000313" key="1">
    <source>
        <dbReference type="EMBL" id="UPQ78073.1"/>
    </source>
</evidence>
<proteinExistence type="predicted"/>
<gene>
    <name evidence="1" type="ORF">M0M57_10610</name>
</gene>
<keyword evidence="2" id="KW-1185">Reference proteome</keyword>
<dbReference type="EMBL" id="CP096205">
    <property type="protein sequence ID" value="UPQ78073.1"/>
    <property type="molecule type" value="Genomic_DNA"/>
</dbReference>
<evidence type="ECO:0000313" key="2">
    <source>
        <dbReference type="Proteomes" id="UP000830583"/>
    </source>
</evidence>
<sequence length="68" mass="7992">MKHSTNPYPRLQRKAFWAKKFSILQAKKRPKEALFGLLNSSFLAQNLEVDRAYRQAGSWKKVQKITIE</sequence>
<dbReference type="RefSeq" id="WP_248433001.1">
    <property type="nucleotide sequence ID" value="NZ_CP096205.1"/>
</dbReference>
<name>A0ABY4KE51_9FLAO</name>
<dbReference type="Proteomes" id="UP000830583">
    <property type="component" value="Chromosome"/>
</dbReference>